<dbReference type="AlphaFoldDB" id="A0AAD6CE20"/>
<dbReference type="EMBL" id="JAPVEA010000002">
    <property type="protein sequence ID" value="KAJ5461179.1"/>
    <property type="molecule type" value="Genomic_DNA"/>
</dbReference>
<dbReference type="Proteomes" id="UP001213681">
    <property type="component" value="Unassembled WGS sequence"/>
</dbReference>
<dbReference type="GO" id="GO:0005938">
    <property type="term" value="C:cell cortex"/>
    <property type="evidence" value="ECO:0007669"/>
    <property type="project" value="UniProtKB-ARBA"/>
</dbReference>
<name>A0AAD6CE20_9EURO</name>
<dbReference type="InterPro" id="IPR000198">
    <property type="entry name" value="RhoGAP_dom"/>
</dbReference>
<dbReference type="PROSITE" id="PS50238">
    <property type="entry name" value="RHOGAP"/>
    <property type="match status" value="1"/>
</dbReference>
<dbReference type="GeneID" id="81596357"/>
<proteinExistence type="predicted"/>
<dbReference type="SUPFAM" id="SSF48350">
    <property type="entry name" value="GTPase activation domain, GAP"/>
    <property type="match status" value="1"/>
</dbReference>
<feature type="domain" description="Rho-GAP" evidence="2">
    <location>
        <begin position="25"/>
        <end position="215"/>
    </location>
</feature>
<dbReference type="SMART" id="SM00324">
    <property type="entry name" value="RhoGAP"/>
    <property type="match status" value="1"/>
</dbReference>
<accession>A0AAD6CE20</accession>
<evidence type="ECO:0000259" key="2">
    <source>
        <dbReference type="PROSITE" id="PS50238"/>
    </source>
</evidence>
<dbReference type="FunFam" id="1.10.555.10:FF:000041">
    <property type="entry name" value="Rho GTPase activator (Rgd1)"/>
    <property type="match status" value="1"/>
</dbReference>
<dbReference type="Pfam" id="PF00620">
    <property type="entry name" value="RhoGAP"/>
    <property type="match status" value="1"/>
</dbReference>
<gene>
    <name evidence="3" type="ORF">N7458_002731</name>
</gene>
<protein>
    <recommendedName>
        <fullName evidence="2">Rho-GAP domain-containing protein</fullName>
    </recommendedName>
</protein>
<keyword evidence="1" id="KW-0343">GTPase activation</keyword>
<evidence type="ECO:0000313" key="3">
    <source>
        <dbReference type="EMBL" id="KAJ5461179.1"/>
    </source>
</evidence>
<dbReference type="InterPro" id="IPR050729">
    <property type="entry name" value="Rho-GAP"/>
</dbReference>
<sequence>MAGQVSMKKDFQSNLPPLLKPVFGVSLDDLYDRDGTAVPSLLYQCFQAIELFGLNVKGIYRVSGRANYVSYLKALFDNNTPSIDFTNPESFYYDINSVAGLVKQFFRDLPSPLFTSKLYSQFIEAARLSDDIERRDSLHGLINILPDTHYATLRAIILHLNKVQERYAQNGMGARDLAIFLGPTLMSAHSGGNITDAVWQIRIIETILNNTFQIFDDD</sequence>
<dbReference type="Gene3D" id="1.10.555.10">
    <property type="entry name" value="Rho GTPase activation protein"/>
    <property type="match status" value="1"/>
</dbReference>
<dbReference type="RefSeq" id="XP_056770221.1">
    <property type="nucleotide sequence ID" value="XM_056906114.1"/>
</dbReference>
<dbReference type="GO" id="GO:0007165">
    <property type="term" value="P:signal transduction"/>
    <property type="evidence" value="ECO:0007669"/>
    <property type="project" value="InterPro"/>
</dbReference>
<dbReference type="PANTHER" id="PTHR23176:SF136">
    <property type="entry name" value="RHO GTPASE ACTIVATOR (RGD1)"/>
    <property type="match status" value="1"/>
</dbReference>
<comment type="caution">
    <text evidence="3">The sequence shown here is derived from an EMBL/GenBank/DDBJ whole genome shotgun (WGS) entry which is preliminary data.</text>
</comment>
<reference evidence="3" key="1">
    <citation type="submission" date="2022-12" db="EMBL/GenBank/DDBJ databases">
        <authorList>
            <person name="Petersen C."/>
        </authorList>
    </citation>
    <scope>NUCLEOTIDE SEQUENCE</scope>
    <source>
        <strain evidence="3">IBT 16125</strain>
    </source>
</reference>
<organism evidence="3 4">
    <name type="scientific">Penicillium daleae</name>
    <dbReference type="NCBI Taxonomy" id="63821"/>
    <lineage>
        <taxon>Eukaryota</taxon>
        <taxon>Fungi</taxon>
        <taxon>Dikarya</taxon>
        <taxon>Ascomycota</taxon>
        <taxon>Pezizomycotina</taxon>
        <taxon>Eurotiomycetes</taxon>
        <taxon>Eurotiomycetidae</taxon>
        <taxon>Eurotiales</taxon>
        <taxon>Aspergillaceae</taxon>
        <taxon>Penicillium</taxon>
    </lineage>
</organism>
<dbReference type="InterPro" id="IPR008936">
    <property type="entry name" value="Rho_GTPase_activation_prot"/>
</dbReference>
<keyword evidence="4" id="KW-1185">Reference proteome</keyword>
<reference evidence="3" key="2">
    <citation type="journal article" date="2023" name="IMA Fungus">
        <title>Comparative genomic study of the Penicillium genus elucidates a diverse pangenome and 15 lateral gene transfer events.</title>
        <authorList>
            <person name="Petersen C."/>
            <person name="Sorensen T."/>
            <person name="Nielsen M.R."/>
            <person name="Sondergaard T.E."/>
            <person name="Sorensen J.L."/>
            <person name="Fitzpatrick D.A."/>
            <person name="Frisvad J.C."/>
            <person name="Nielsen K.L."/>
        </authorList>
    </citation>
    <scope>NUCLEOTIDE SEQUENCE</scope>
    <source>
        <strain evidence="3">IBT 16125</strain>
    </source>
</reference>
<dbReference type="GO" id="GO:0005096">
    <property type="term" value="F:GTPase activator activity"/>
    <property type="evidence" value="ECO:0007669"/>
    <property type="project" value="UniProtKB-KW"/>
</dbReference>
<dbReference type="PANTHER" id="PTHR23176">
    <property type="entry name" value="RHO/RAC/CDC GTPASE-ACTIVATING PROTEIN"/>
    <property type="match status" value="1"/>
</dbReference>
<evidence type="ECO:0000256" key="1">
    <source>
        <dbReference type="ARBA" id="ARBA00022468"/>
    </source>
</evidence>
<evidence type="ECO:0000313" key="4">
    <source>
        <dbReference type="Proteomes" id="UP001213681"/>
    </source>
</evidence>